<dbReference type="OrthoDB" id="2675946at2759"/>
<sequence length="160" mass="18373">MKLEVPKESGIVPHRDPQLCSIFWLLLQMHRMLDFDKEVEDWTDFDTLMKIHISHASKKACFKAISSSTHTERISKVAGHHNYHFTKCVHLGRKNCAKDLQEAGVDPADIRIGLHWKHDVAEGNYFQQLPIRQIVGSAGYSTHENYDPVHLKIVVPDHLT</sequence>
<dbReference type="Proteomes" id="UP000030755">
    <property type="component" value="Unassembled WGS sequence"/>
</dbReference>
<protein>
    <recommendedName>
        <fullName evidence="3">Ndc10 domain-containing protein</fullName>
    </recommendedName>
</protein>
<dbReference type="STRING" id="988480.A0A075AR26"/>
<dbReference type="HOGENOM" id="CLU_1656390_0_0_1"/>
<dbReference type="AlphaFoldDB" id="A0A075AR26"/>
<accession>A0A075AR26</accession>
<evidence type="ECO:0000313" key="1">
    <source>
        <dbReference type="EMBL" id="EPZ32595.1"/>
    </source>
</evidence>
<dbReference type="InterPro" id="IPR038279">
    <property type="entry name" value="Ndc10_dom2_sf"/>
</dbReference>
<proteinExistence type="predicted"/>
<gene>
    <name evidence="1" type="ORF">O9G_006087</name>
</gene>
<dbReference type="Gene3D" id="1.10.443.20">
    <property type="entry name" value="Centromere DNA-binding protein complex CBF3 subunit, domain 2"/>
    <property type="match status" value="1"/>
</dbReference>
<reference evidence="1 2" key="1">
    <citation type="journal article" date="2013" name="Curr. Biol.">
        <title>Shared signatures of parasitism and phylogenomics unite Cryptomycota and microsporidia.</title>
        <authorList>
            <person name="James T.Y."/>
            <person name="Pelin A."/>
            <person name="Bonen L."/>
            <person name="Ahrendt S."/>
            <person name="Sain D."/>
            <person name="Corradi N."/>
            <person name="Stajich J.E."/>
        </authorList>
    </citation>
    <scope>NUCLEOTIDE SEQUENCE [LARGE SCALE GENOMIC DNA]</scope>
    <source>
        <strain evidence="1 2">CSF55</strain>
    </source>
</reference>
<feature type="non-terminal residue" evidence="1">
    <location>
        <position position="160"/>
    </location>
</feature>
<name>A0A075AR26_ROZAC</name>
<keyword evidence="2" id="KW-1185">Reference proteome</keyword>
<evidence type="ECO:0008006" key="3">
    <source>
        <dbReference type="Google" id="ProtNLM"/>
    </source>
</evidence>
<dbReference type="GO" id="GO:0003677">
    <property type="term" value="F:DNA binding"/>
    <property type="evidence" value="ECO:0007669"/>
    <property type="project" value="InterPro"/>
</dbReference>
<organism evidence="1 2">
    <name type="scientific">Rozella allomycis (strain CSF55)</name>
    <dbReference type="NCBI Taxonomy" id="988480"/>
    <lineage>
        <taxon>Eukaryota</taxon>
        <taxon>Fungi</taxon>
        <taxon>Fungi incertae sedis</taxon>
        <taxon>Cryptomycota</taxon>
        <taxon>Cryptomycota incertae sedis</taxon>
        <taxon>Rozella</taxon>
    </lineage>
</organism>
<dbReference type="EMBL" id="KE561135">
    <property type="protein sequence ID" value="EPZ32595.1"/>
    <property type="molecule type" value="Genomic_DNA"/>
</dbReference>
<evidence type="ECO:0000313" key="2">
    <source>
        <dbReference type="Proteomes" id="UP000030755"/>
    </source>
</evidence>